<evidence type="ECO:0000313" key="4">
    <source>
        <dbReference type="Proteomes" id="UP001620234"/>
    </source>
</evidence>
<evidence type="ECO:0000256" key="2">
    <source>
        <dbReference type="ARBA" id="ARBA00022729"/>
    </source>
</evidence>
<keyword evidence="4" id="KW-1185">Reference proteome</keyword>
<dbReference type="PANTHER" id="PTHR30532:SF1">
    <property type="entry name" value="IRON(3+)-HYDROXAMATE-BINDING PROTEIN FHUD"/>
    <property type="match status" value="1"/>
</dbReference>
<keyword evidence="1" id="KW-0813">Transport</keyword>
<dbReference type="SUPFAM" id="SSF53807">
    <property type="entry name" value="Helical backbone' metal receptor"/>
    <property type="match status" value="1"/>
</dbReference>
<evidence type="ECO:0000256" key="1">
    <source>
        <dbReference type="ARBA" id="ARBA00022448"/>
    </source>
</evidence>
<evidence type="ECO:0000313" key="3">
    <source>
        <dbReference type="EMBL" id="MFK4000125.1"/>
    </source>
</evidence>
<proteinExistence type="predicted"/>
<organism evidence="3 4">
    <name type="scientific">Psychrobacter namhaensis</name>
    <dbReference type="NCBI Taxonomy" id="292734"/>
    <lineage>
        <taxon>Bacteria</taxon>
        <taxon>Pseudomonadati</taxon>
        <taxon>Pseudomonadota</taxon>
        <taxon>Gammaproteobacteria</taxon>
        <taxon>Moraxellales</taxon>
        <taxon>Moraxellaceae</taxon>
        <taxon>Psychrobacter</taxon>
    </lineage>
</organism>
<dbReference type="Proteomes" id="UP001620234">
    <property type="component" value="Unassembled WGS sequence"/>
</dbReference>
<protein>
    <submittedName>
        <fullName evidence="3">ABC transporter substrate-binding protein</fullName>
    </submittedName>
</protein>
<name>A0ABW8L9N3_9GAMM</name>
<gene>
    <name evidence="3" type="ORF">ACI2I3_02095</name>
</gene>
<dbReference type="Gene3D" id="3.40.50.1980">
    <property type="entry name" value="Nitrogenase molybdenum iron protein domain"/>
    <property type="match status" value="2"/>
</dbReference>
<accession>A0ABW8L9N3</accession>
<dbReference type="InterPro" id="IPR051313">
    <property type="entry name" value="Bact_iron-sidero_bind"/>
</dbReference>
<dbReference type="RefSeq" id="WP_230709406.1">
    <property type="nucleotide sequence ID" value="NZ_JBJDPD010000002.1"/>
</dbReference>
<keyword evidence="2" id="KW-0732">Signal</keyword>
<comment type="caution">
    <text evidence="3">The sequence shown here is derived from an EMBL/GenBank/DDBJ whole genome shotgun (WGS) entry which is preliminary data.</text>
</comment>
<reference evidence="3 4" key="1">
    <citation type="submission" date="2024-11" db="EMBL/GenBank/DDBJ databases">
        <title>The Natural Products Discovery Center: Release of the First 8490 Sequenced Strains for Exploring Actinobacteria Biosynthetic Diversity.</title>
        <authorList>
            <person name="Kalkreuter E."/>
            <person name="Kautsar S.A."/>
            <person name="Yang D."/>
            <person name="Bader C.D."/>
            <person name="Teijaro C.N."/>
            <person name="Fluegel L."/>
            <person name="Davis C.M."/>
            <person name="Simpson J.R."/>
            <person name="Lauterbach L."/>
            <person name="Steele A.D."/>
            <person name="Gui C."/>
            <person name="Meng S."/>
            <person name="Li G."/>
            <person name="Viehrig K."/>
            <person name="Ye F."/>
            <person name="Su P."/>
            <person name="Kiefer A.F."/>
            <person name="Nichols A."/>
            <person name="Cepeda A.J."/>
            <person name="Yan W."/>
            <person name="Fan B."/>
            <person name="Jiang Y."/>
            <person name="Adhikari A."/>
            <person name="Zheng C.-J."/>
            <person name="Schuster L."/>
            <person name="Cowan T.M."/>
            <person name="Smanski M.J."/>
            <person name="Chevrette M.G."/>
            <person name="De Carvalho L.P.S."/>
            <person name="Shen B."/>
        </authorList>
    </citation>
    <scope>NUCLEOTIDE SEQUENCE [LARGE SCALE GENOMIC DNA]</scope>
    <source>
        <strain evidence="3 4">NPDC077433</strain>
    </source>
</reference>
<dbReference type="EMBL" id="JBJDPD010000002">
    <property type="protein sequence ID" value="MFK4000125.1"/>
    <property type="molecule type" value="Genomic_DNA"/>
</dbReference>
<dbReference type="PANTHER" id="PTHR30532">
    <property type="entry name" value="IRON III DICITRATE-BINDING PERIPLASMIC PROTEIN"/>
    <property type="match status" value="1"/>
</dbReference>
<dbReference type="PRINTS" id="PR01715">
    <property type="entry name" value="FERRIBNDNGPP"/>
</dbReference>
<sequence length="335" mass="37245">MFSVLYKYKFFRLIIKPLISDCFNFALLKRKGWSVITALVFTTALTACQQPTTGQKDARIDQSDNVTINIASPDWGNAATLTAMGYPPIATGDIRVWDRWVGTPKLPTSTVDVGIRYQPNAELIAQLPVDMVVDNFFYEHARNLYGDVPAESIMFAAKGERATWADYTEPTRQLGKLIDVPKLAEDYVIKSHKDINLAGARLQQRYPQIKKFAVVQFADANNMRMYVANSLFQPALSQMQKELVVLGIGNSYGFVPIRMGDLAQLAEDVCLLIIDPLSPITRAEIKDSLVWQRLSYGNQRCMGELPPVWIYGGMSSLVGLAHNLSTVELKGGAAS</sequence>